<dbReference type="SUPFAM" id="SSF88697">
    <property type="entry name" value="PUA domain-like"/>
    <property type="match status" value="1"/>
</dbReference>
<dbReference type="Gene3D" id="3.30.230.10">
    <property type="match status" value="1"/>
</dbReference>
<evidence type="ECO:0000256" key="14">
    <source>
        <dbReference type="RuleBase" id="RU000591"/>
    </source>
</evidence>
<dbReference type="InterPro" id="IPR046336">
    <property type="entry name" value="Lon_prtase_N_sf"/>
</dbReference>
<dbReference type="Gene3D" id="3.40.50.300">
    <property type="entry name" value="P-loop containing nucleotide triphosphate hydrolases"/>
    <property type="match status" value="1"/>
</dbReference>
<dbReference type="FunFam" id="3.40.50.300:FF:000382">
    <property type="entry name" value="Lon protease homolog 2, peroxisomal"/>
    <property type="match status" value="1"/>
</dbReference>
<keyword evidence="19" id="KW-1185">Reference proteome</keyword>
<comment type="caution">
    <text evidence="18">The sequence shown here is derived from an EMBL/GenBank/DDBJ whole genome shotgun (WGS) entry which is preliminary data.</text>
</comment>
<dbReference type="PRINTS" id="PR00830">
    <property type="entry name" value="ENDOLAPTASE"/>
</dbReference>
<keyword evidence="2 9" id="KW-0963">Cytoplasm</keyword>
<dbReference type="InterPro" id="IPR008269">
    <property type="entry name" value="Lon_proteolytic"/>
</dbReference>
<evidence type="ECO:0000256" key="1">
    <source>
        <dbReference type="ARBA" id="ARBA00004496"/>
    </source>
</evidence>
<keyword evidence="7 9" id="KW-0067">ATP-binding</keyword>
<dbReference type="Gene3D" id="1.20.5.5270">
    <property type="match status" value="1"/>
</dbReference>
<dbReference type="Pfam" id="PF02190">
    <property type="entry name" value="LON_substr_bdg"/>
    <property type="match status" value="1"/>
</dbReference>
<comment type="subcellular location">
    <subcellularLocation>
        <location evidence="1 9 10">Cytoplasm</location>
    </subcellularLocation>
</comment>
<evidence type="ECO:0000256" key="12">
    <source>
        <dbReference type="PIRSR" id="PIRSR001174-2"/>
    </source>
</evidence>
<evidence type="ECO:0000256" key="8">
    <source>
        <dbReference type="ARBA" id="ARBA00023016"/>
    </source>
</evidence>
<keyword evidence="15" id="KW-0175">Coiled coil</keyword>
<comment type="catalytic activity">
    <reaction evidence="9 10 13">
        <text>Hydrolysis of proteins in presence of ATP.</text>
        <dbReference type="EC" id="3.4.21.53"/>
    </reaction>
</comment>
<dbReference type="GO" id="GO:0016887">
    <property type="term" value="F:ATP hydrolysis activity"/>
    <property type="evidence" value="ECO:0007669"/>
    <property type="project" value="UniProtKB-UniRule"/>
</dbReference>
<gene>
    <name evidence="9" type="primary">lon</name>
    <name evidence="18" type="ORF">C7377_1310</name>
</gene>
<dbReference type="InterPro" id="IPR003959">
    <property type="entry name" value="ATPase_AAA_core"/>
</dbReference>
<name>A0A7L4UP86_BALHA</name>
<dbReference type="GO" id="GO:0034605">
    <property type="term" value="P:cellular response to heat"/>
    <property type="evidence" value="ECO:0007669"/>
    <property type="project" value="UniProtKB-UniRule"/>
</dbReference>
<dbReference type="PROSITE" id="PS51787">
    <property type="entry name" value="LON_N"/>
    <property type="match status" value="1"/>
</dbReference>
<feature type="domain" description="Lon N-terminal" evidence="17">
    <location>
        <begin position="43"/>
        <end position="238"/>
    </location>
</feature>
<keyword evidence="3 9" id="KW-0645">Protease</keyword>
<dbReference type="HAMAP" id="MF_01973">
    <property type="entry name" value="lon_bact"/>
    <property type="match status" value="1"/>
</dbReference>
<dbReference type="GO" id="GO:0004252">
    <property type="term" value="F:serine-type endopeptidase activity"/>
    <property type="evidence" value="ECO:0007669"/>
    <property type="project" value="UniProtKB-UniRule"/>
</dbReference>
<evidence type="ECO:0000256" key="11">
    <source>
        <dbReference type="PIRSR" id="PIRSR001174-1"/>
    </source>
</evidence>
<evidence type="ECO:0000256" key="13">
    <source>
        <dbReference type="PROSITE-ProRule" id="PRU01122"/>
    </source>
</evidence>
<dbReference type="SUPFAM" id="SSF52540">
    <property type="entry name" value="P-loop containing nucleoside triphosphate hydrolases"/>
    <property type="match status" value="1"/>
</dbReference>
<evidence type="ECO:0000256" key="9">
    <source>
        <dbReference type="HAMAP-Rule" id="MF_01973"/>
    </source>
</evidence>
<feature type="coiled-coil region" evidence="15">
    <location>
        <begin position="224"/>
        <end position="251"/>
    </location>
</feature>
<comment type="function">
    <text evidence="9">ATP-dependent serine protease that mediates the selective degradation of mutant and abnormal proteins as well as certain short-lived regulatory proteins. Required for cellular homeostasis and for survival from DNA damage and developmental changes induced by stress. Degrades polypeptides processively to yield small peptide fragments that are 5 to 10 amino acids long. Binds to DNA in a double-stranded, site-specific manner.</text>
</comment>
<feature type="active site" evidence="9 11">
    <location>
        <position position="755"/>
    </location>
</feature>
<dbReference type="InterPro" id="IPR008268">
    <property type="entry name" value="Peptidase_S16_AS"/>
</dbReference>
<dbReference type="Proteomes" id="UP000251835">
    <property type="component" value="Unassembled WGS sequence"/>
</dbReference>
<dbReference type="GO" id="GO:0004176">
    <property type="term" value="F:ATP-dependent peptidase activity"/>
    <property type="evidence" value="ECO:0007669"/>
    <property type="project" value="UniProtKB-UniRule"/>
</dbReference>
<dbReference type="SUPFAM" id="SSF54211">
    <property type="entry name" value="Ribosomal protein S5 domain 2-like"/>
    <property type="match status" value="1"/>
</dbReference>
<dbReference type="InterPro" id="IPR020568">
    <property type="entry name" value="Ribosomal_Su5_D2-typ_SF"/>
</dbReference>
<protein>
    <recommendedName>
        <fullName evidence="9 10">Lon protease</fullName>
        <ecNumber evidence="9 10">3.4.21.53</ecNumber>
    </recommendedName>
    <alternativeName>
        <fullName evidence="9">ATP-dependent protease La</fullName>
    </alternativeName>
</protein>
<keyword evidence="5 9" id="KW-0378">Hydrolase</keyword>
<sequence length="810" mass="90280">MKQKKKIALEAFAMSDSSNNDFVPILMEGNEESIGDIEVGNHLPILPLRNSILFPGVILPISVGRKSSLKLIEHINKSGGMLGTVTQKDETIESPEFKDLHTIGTVAEIVKILEMPNDITTVILQGRRRFKLNAIVGDSPYRTGDISLLEDSKLNTEDVRMTALMAAIRETAVKIIKLTPNMPSEATFAIKNIEYPTFLINFICTHSNIDIEDKQELLDLDDVNKRAELLLQKLVKELQMLEIKNDIQNKAHNDMSRKQREYFLHQQMQTIQDELGGTPADEDVKELEALAKKKRWKKSVSKIFKKELKKLKRLNPSAPDYSVQLTYLQEFVGLPWDTYTKDNFDLDHAEEVLNRDHYGLDNIKKRIIEHLAVLKLKGDLKAPILCLHGPPGVGKTSLGKSVAEALGRKYIRMSLGGVHDESEIRGHRRTYIGAMPGRIIRGIKKAEASNPVFILDEIDKVGSDHRGDPSSALLEVLDPEQNNAFHDNYLDVDYDLSKVLFIATANQLNTIPRPLLDRMELIDINGYIIEEKMQIAKRHLIPKQLKEHGIDEKAVELTDGAIKRIAEEYTRESGVRALDKKIAEVMRKLAVAIAKGEGENYTIEAEQLEDYLGVPKFAKEIYEGNEYAGVVTGLAWTAMGGTILYVETSVSKGKGELTLTGNLGDVMKESATLALQYLRSNSDLLNMKAEDFDKIKVHLHVPEGAVPKDGPSAGITIATAIASGLTKRKVRNKLAMTGEITLRGKVLPVGGIKEKILAAKRAGIKDVILSSDNKKDVAEIKEMYLKGLNFHYVDTVADVLNIALLKTKAK</sequence>
<evidence type="ECO:0000256" key="4">
    <source>
        <dbReference type="ARBA" id="ARBA00022741"/>
    </source>
</evidence>
<dbReference type="PIRSF" id="PIRSF001174">
    <property type="entry name" value="Lon_proteas"/>
    <property type="match status" value="1"/>
</dbReference>
<dbReference type="InterPro" id="IPR054594">
    <property type="entry name" value="Lon_lid"/>
</dbReference>
<dbReference type="InterPro" id="IPR014721">
    <property type="entry name" value="Ribsml_uS5_D2-typ_fold_subgr"/>
</dbReference>
<dbReference type="RefSeq" id="WP_116496527.1">
    <property type="nucleotide sequence ID" value="NZ_QENZ01000004.1"/>
</dbReference>
<evidence type="ECO:0000259" key="17">
    <source>
        <dbReference type="PROSITE" id="PS51787"/>
    </source>
</evidence>
<dbReference type="InterPro" id="IPR003111">
    <property type="entry name" value="Lon_prtase_N"/>
</dbReference>
<dbReference type="Gene3D" id="2.30.130.40">
    <property type="entry name" value="LON domain-like"/>
    <property type="match status" value="1"/>
</dbReference>
<dbReference type="SMART" id="SM00382">
    <property type="entry name" value="AAA"/>
    <property type="match status" value="1"/>
</dbReference>
<dbReference type="Pfam" id="PF00004">
    <property type="entry name" value="AAA"/>
    <property type="match status" value="1"/>
</dbReference>
<dbReference type="InterPro" id="IPR027417">
    <property type="entry name" value="P-loop_NTPase"/>
</dbReference>
<dbReference type="InterPro" id="IPR004815">
    <property type="entry name" value="Lon_bac/euk-typ"/>
</dbReference>
<dbReference type="GO" id="GO:0043565">
    <property type="term" value="F:sequence-specific DNA binding"/>
    <property type="evidence" value="ECO:0007669"/>
    <property type="project" value="UniProtKB-UniRule"/>
</dbReference>
<dbReference type="InterPro" id="IPR027065">
    <property type="entry name" value="Lon_Prtase"/>
</dbReference>
<dbReference type="EC" id="3.4.21.53" evidence="9 10"/>
<dbReference type="Gene3D" id="1.20.58.1480">
    <property type="match status" value="1"/>
</dbReference>
<comment type="similarity">
    <text evidence="9 10 13 14">Belongs to the peptidase S16 family.</text>
</comment>
<dbReference type="EMBL" id="QENZ01000004">
    <property type="protein sequence ID" value="PVX50980.1"/>
    <property type="molecule type" value="Genomic_DNA"/>
</dbReference>
<dbReference type="GO" id="GO:0005524">
    <property type="term" value="F:ATP binding"/>
    <property type="evidence" value="ECO:0007669"/>
    <property type="project" value="UniProtKB-UniRule"/>
</dbReference>
<evidence type="ECO:0000259" key="16">
    <source>
        <dbReference type="PROSITE" id="PS51786"/>
    </source>
</evidence>
<feature type="binding site" evidence="9 12">
    <location>
        <begin position="389"/>
        <end position="396"/>
    </location>
    <ligand>
        <name>ATP</name>
        <dbReference type="ChEBI" id="CHEBI:30616"/>
    </ligand>
</feature>
<comment type="induction">
    <text evidence="9">By heat shock.</text>
</comment>
<dbReference type="InterPro" id="IPR003593">
    <property type="entry name" value="AAA+_ATPase"/>
</dbReference>
<evidence type="ECO:0000256" key="3">
    <source>
        <dbReference type="ARBA" id="ARBA00022670"/>
    </source>
</evidence>
<dbReference type="CDD" id="cd19500">
    <property type="entry name" value="RecA-like_Lon"/>
    <property type="match status" value="1"/>
</dbReference>
<dbReference type="SMART" id="SM00464">
    <property type="entry name" value="LON"/>
    <property type="match status" value="1"/>
</dbReference>
<comment type="subunit">
    <text evidence="9 10">Homohexamer. Organized in a ring with a central cavity.</text>
</comment>
<dbReference type="NCBIfam" id="TIGR00763">
    <property type="entry name" value="lon"/>
    <property type="match status" value="1"/>
</dbReference>
<evidence type="ECO:0000256" key="2">
    <source>
        <dbReference type="ARBA" id="ARBA00022490"/>
    </source>
</evidence>
<dbReference type="InterPro" id="IPR027543">
    <property type="entry name" value="Lon_bac"/>
</dbReference>
<feature type="active site" evidence="9 11">
    <location>
        <position position="712"/>
    </location>
</feature>
<keyword evidence="8 9" id="KW-0346">Stress response</keyword>
<dbReference type="PROSITE" id="PS51786">
    <property type="entry name" value="LON_PROTEOLYTIC"/>
    <property type="match status" value="1"/>
</dbReference>
<evidence type="ECO:0000313" key="19">
    <source>
        <dbReference type="Proteomes" id="UP000251835"/>
    </source>
</evidence>
<dbReference type="Pfam" id="PF05362">
    <property type="entry name" value="Lon_C"/>
    <property type="match status" value="1"/>
</dbReference>
<dbReference type="InterPro" id="IPR015947">
    <property type="entry name" value="PUA-like_sf"/>
</dbReference>
<dbReference type="GO" id="GO:0006515">
    <property type="term" value="P:protein quality control for misfolded or incompletely synthesized proteins"/>
    <property type="evidence" value="ECO:0007669"/>
    <property type="project" value="UniProtKB-UniRule"/>
</dbReference>
<evidence type="ECO:0000256" key="15">
    <source>
        <dbReference type="SAM" id="Coils"/>
    </source>
</evidence>
<dbReference type="PROSITE" id="PS01046">
    <property type="entry name" value="LON_SER"/>
    <property type="match status" value="1"/>
</dbReference>
<organism evidence="18 19">
    <name type="scientific">Balneicella halophila</name>
    <dbReference type="NCBI Taxonomy" id="1537566"/>
    <lineage>
        <taxon>Bacteria</taxon>
        <taxon>Pseudomonadati</taxon>
        <taxon>Bacteroidota</taxon>
        <taxon>Bacteroidia</taxon>
        <taxon>Bacteroidales</taxon>
        <taxon>Balneicellaceae</taxon>
        <taxon>Balneicella</taxon>
    </lineage>
</organism>
<evidence type="ECO:0000256" key="7">
    <source>
        <dbReference type="ARBA" id="ARBA00022840"/>
    </source>
</evidence>
<feature type="domain" description="Lon proteolytic" evidence="16">
    <location>
        <begin position="625"/>
        <end position="806"/>
    </location>
</feature>
<proteinExistence type="evidence at transcript level"/>
<keyword evidence="6 9" id="KW-0720">Serine protease</keyword>
<evidence type="ECO:0000313" key="18">
    <source>
        <dbReference type="EMBL" id="PVX50980.1"/>
    </source>
</evidence>
<dbReference type="Pfam" id="PF22667">
    <property type="entry name" value="Lon_lid"/>
    <property type="match status" value="1"/>
</dbReference>
<dbReference type="AlphaFoldDB" id="A0A7L4UP86"/>
<reference evidence="18 19" key="1">
    <citation type="submission" date="2018-05" db="EMBL/GenBank/DDBJ databases">
        <title>Genomic Encyclopedia of Type Strains, Phase IV (KMG-IV): sequencing the most valuable type-strain genomes for metagenomic binning, comparative biology and taxonomic classification.</title>
        <authorList>
            <person name="Goeker M."/>
        </authorList>
    </citation>
    <scope>NUCLEOTIDE SEQUENCE [LARGE SCALE GENOMIC DNA]</scope>
    <source>
        <strain evidence="18 19">DSM 28579</strain>
    </source>
</reference>
<accession>A0A7L4UP86</accession>
<dbReference type="Gene3D" id="1.10.8.60">
    <property type="match status" value="1"/>
</dbReference>
<dbReference type="OrthoDB" id="9803599at2"/>
<evidence type="ECO:0000256" key="10">
    <source>
        <dbReference type="PIRNR" id="PIRNR001174"/>
    </source>
</evidence>
<dbReference type="GO" id="GO:0005737">
    <property type="term" value="C:cytoplasm"/>
    <property type="evidence" value="ECO:0007669"/>
    <property type="project" value="UniProtKB-SubCell"/>
</dbReference>
<evidence type="ECO:0000256" key="6">
    <source>
        <dbReference type="ARBA" id="ARBA00022825"/>
    </source>
</evidence>
<evidence type="ECO:0000256" key="5">
    <source>
        <dbReference type="ARBA" id="ARBA00022801"/>
    </source>
</evidence>
<dbReference type="PANTHER" id="PTHR10046">
    <property type="entry name" value="ATP DEPENDENT LON PROTEASE FAMILY MEMBER"/>
    <property type="match status" value="1"/>
</dbReference>
<keyword evidence="4 9" id="KW-0547">Nucleotide-binding</keyword>